<dbReference type="Proteomes" id="UP001164305">
    <property type="component" value="Chromosome"/>
</dbReference>
<feature type="transmembrane region" description="Helical" evidence="1">
    <location>
        <begin position="21"/>
        <end position="41"/>
    </location>
</feature>
<evidence type="ECO:0000313" key="3">
    <source>
        <dbReference type="Proteomes" id="UP001164305"/>
    </source>
</evidence>
<dbReference type="EMBL" id="CP107020">
    <property type="protein sequence ID" value="UYG16929.1"/>
    <property type="molecule type" value="Genomic_DNA"/>
</dbReference>
<dbReference type="InterPro" id="IPR025443">
    <property type="entry name" value="DUF4307"/>
</dbReference>
<name>A0ABY6G1U1_9MICO</name>
<keyword evidence="3" id="KW-1185">Reference proteome</keyword>
<sequence>MSAAPDRLRDRYGRPTSRRRPIALLVVVGIVFLAVVVFVGIRFADQPVRAKAVSYDHLGAQRISLTFELTASPDTPVHCTVQALDKTRGQVGFMAVDIPPHSERQSLQTVEIATQGEAVSADVVECEKA</sequence>
<proteinExistence type="predicted"/>
<keyword evidence="1" id="KW-0472">Membrane</keyword>
<keyword evidence="1" id="KW-1133">Transmembrane helix</keyword>
<protein>
    <submittedName>
        <fullName evidence="2">DUF4307 domain-containing protein</fullName>
    </submittedName>
</protein>
<dbReference type="Pfam" id="PF14155">
    <property type="entry name" value="DUF4307"/>
    <property type="match status" value="1"/>
</dbReference>
<dbReference type="RefSeq" id="WP_263594141.1">
    <property type="nucleotide sequence ID" value="NZ_CP107020.1"/>
</dbReference>
<keyword evidence="1" id="KW-0812">Transmembrane</keyword>
<evidence type="ECO:0000313" key="2">
    <source>
        <dbReference type="EMBL" id="UYG16929.1"/>
    </source>
</evidence>
<reference evidence="2" key="1">
    <citation type="submission" date="2022-10" db="EMBL/GenBank/DDBJ databases">
        <title>Whole-Genome Sequencing of Brachybacterium huguangmaarense BRM-3, Isolated from Betula schmidtii.</title>
        <authorList>
            <person name="Haam D."/>
        </authorList>
    </citation>
    <scope>NUCLEOTIDE SEQUENCE</scope>
    <source>
        <strain evidence="2">BRM-3</strain>
    </source>
</reference>
<gene>
    <name evidence="2" type="ORF">BRM3_00365</name>
</gene>
<accession>A0ABY6G1U1</accession>
<evidence type="ECO:0000256" key="1">
    <source>
        <dbReference type="SAM" id="Phobius"/>
    </source>
</evidence>
<organism evidence="2 3">
    <name type="scientific">Brachybacterium huguangmaarense</name>
    <dbReference type="NCBI Taxonomy" id="1652028"/>
    <lineage>
        <taxon>Bacteria</taxon>
        <taxon>Bacillati</taxon>
        <taxon>Actinomycetota</taxon>
        <taxon>Actinomycetes</taxon>
        <taxon>Micrococcales</taxon>
        <taxon>Dermabacteraceae</taxon>
        <taxon>Brachybacterium</taxon>
    </lineage>
</organism>